<dbReference type="SMART" id="SM00448">
    <property type="entry name" value="REC"/>
    <property type="match status" value="1"/>
</dbReference>
<dbReference type="Pfam" id="PF01584">
    <property type="entry name" value="CheW"/>
    <property type="match status" value="1"/>
</dbReference>
<evidence type="ECO:0000259" key="2">
    <source>
        <dbReference type="PROSITE" id="PS50110"/>
    </source>
</evidence>
<dbReference type="Gene3D" id="2.40.50.180">
    <property type="entry name" value="CheA-289, Domain 4"/>
    <property type="match status" value="1"/>
</dbReference>
<feature type="domain" description="CheW-like" evidence="3">
    <location>
        <begin position="19"/>
        <end position="158"/>
    </location>
</feature>
<reference evidence="4" key="1">
    <citation type="journal article" date="2020" name="mSystems">
        <title>Genome- and Community-Level Interaction Insights into Carbon Utilization and Element Cycling Functions of Hydrothermarchaeota in Hydrothermal Sediment.</title>
        <authorList>
            <person name="Zhou Z."/>
            <person name="Liu Y."/>
            <person name="Xu W."/>
            <person name="Pan J."/>
            <person name="Luo Z.H."/>
            <person name="Li M."/>
        </authorList>
    </citation>
    <scope>NUCLEOTIDE SEQUENCE [LARGE SCALE GENOMIC DNA]</scope>
    <source>
        <strain evidence="4">HyVt-380</strain>
    </source>
</reference>
<dbReference type="SUPFAM" id="SSF52172">
    <property type="entry name" value="CheY-like"/>
    <property type="match status" value="1"/>
</dbReference>
<organism evidence="4">
    <name type="scientific">Methylophaga aminisulfidivorans</name>
    <dbReference type="NCBI Taxonomy" id="230105"/>
    <lineage>
        <taxon>Bacteria</taxon>
        <taxon>Pseudomonadati</taxon>
        <taxon>Pseudomonadota</taxon>
        <taxon>Gammaproteobacteria</taxon>
        <taxon>Thiotrichales</taxon>
        <taxon>Piscirickettsiaceae</taxon>
        <taxon>Methylophaga</taxon>
    </lineage>
</organism>
<dbReference type="PROSITE" id="PS50110">
    <property type="entry name" value="RESPONSE_REGULATORY"/>
    <property type="match status" value="1"/>
</dbReference>
<dbReference type="InterPro" id="IPR024181">
    <property type="entry name" value="Chemotax_regulator_CheV"/>
</dbReference>
<dbReference type="CDD" id="cd19924">
    <property type="entry name" value="REC_CheV-like"/>
    <property type="match status" value="1"/>
</dbReference>
<dbReference type="SMART" id="SM00260">
    <property type="entry name" value="CheW"/>
    <property type="match status" value="1"/>
</dbReference>
<dbReference type="PANTHER" id="PTHR47233:SF3">
    <property type="entry name" value="CHEMOTAXIS PROTEIN CHEV"/>
    <property type="match status" value="1"/>
</dbReference>
<dbReference type="SUPFAM" id="SSF50341">
    <property type="entry name" value="CheW-like"/>
    <property type="match status" value="1"/>
</dbReference>
<dbReference type="PANTHER" id="PTHR47233">
    <property type="entry name" value="CHEMOTAXIS PROTEIN CHEV"/>
    <property type="match status" value="1"/>
</dbReference>
<dbReference type="Pfam" id="PF00072">
    <property type="entry name" value="Response_reg"/>
    <property type="match status" value="1"/>
</dbReference>
<gene>
    <name evidence="4" type="ORF">ENI26_14500</name>
</gene>
<evidence type="ECO:0000256" key="1">
    <source>
        <dbReference type="PROSITE-ProRule" id="PRU00169"/>
    </source>
</evidence>
<dbReference type="GO" id="GO:0006935">
    <property type="term" value="P:chemotaxis"/>
    <property type="evidence" value="ECO:0007669"/>
    <property type="project" value="InterPro"/>
</dbReference>
<name>A0A7C1W7L4_9GAMM</name>
<dbReference type="Proteomes" id="UP000886384">
    <property type="component" value="Unassembled WGS sequence"/>
</dbReference>
<dbReference type="Gene3D" id="3.40.50.2300">
    <property type="match status" value="1"/>
</dbReference>
<dbReference type="InterPro" id="IPR011006">
    <property type="entry name" value="CheY-like_superfamily"/>
</dbReference>
<dbReference type="AlphaFoldDB" id="A0A7C1W7L4"/>
<dbReference type="GO" id="GO:0000160">
    <property type="term" value="P:phosphorelay signal transduction system"/>
    <property type="evidence" value="ECO:0007669"/>
    <property type="project" value="InterPro"/>
</dbReference>
<feature type="domain" description="Response regulatory" evidence="2">
    <location>
        <begin position="181"/>
        <end position="306"/>
    </location>
</feature>
<dbReference type="PIRSF" id="PIRSF002867">
    <property type="entry name" value="CheV"/>
    <property type="match status" value="1"/>
</dbReference>
<protein>
    <submittedName>
        <fullName evidence="4">Chemotaxis signal transduction protein CheV</fullName>
    </submittedName>
</protein>
<dbReference type="PROSITE" id="PS50851">
    <property type="entry name" value="CHEW"/>
    <property type="match status" value="1"/>
</dbReference>
<keyword evidence="1" id="KW-0597">Phosphoprotein</keyword>
<dbReference type="EMBL" id="DRHY01000344">
    <property type="protein sequence ID" value="HEC75556.1"/>
    <property type="molecule type" value="Genomic_DNA"/>
</dbReference>
<proteinExistence type="predicted"/>
<dbReference type="Gene3D" id="2.30.30.40">
    <property type="entry name" value="SH3 Domains"/>
    <property type="match status" value="1"/>
</dbReference>
<accession>A0A7C1W7L4</accession>
<evidence type="ECO:0000313" key="4">
    <source>
        <dbReference type="EMBL" id="HEC75556.1"/>
    </source>
</evidence>
<dbReference type="InterPro" id="IPR002545">
    <property type="entry name" value="CheW-lke_dom"/>
</dbReference>
<sequence length="306" mass="33857">MSSIMDGVDQRTNLAGNNRLELLLFRLGSGQLYGINVFKVREAIACPPLTKLPQSHPHIKGMASIRGKTISIVDLSESIGRKPVADIPESFVILTEYNRNVQGFLVSSVERIINISWSDVLPPPAASGSQNFLTAITKFEDRLVQIIDVEQVLAQVMNVESDVSSELVNDYIQHNNDATRHILVVDDSSVARNQIKRTLEQIGLEITLATNGKEALDLLKSWKADGINIYERISLMISDIEMPEMDGYTLTSEVRQDPYMKDLPILLHTSMSGTFNEALVSKVGANKFIPKFSADELASAVQSMLI</sequence>
<comment type="caution">
    <text evidence="4">The sequence shown here is derived from an EMBL/GenBank/DDBJ whole genome shotgun (WGS) entry which is preliminary data.</text>
</comment>
<dbReference type="InterPro" id="IPR036061">
    <property type="entry name" value="CheW-like_dom_sf"/>
</dbReference>
<dbReference type="InterPro" id="IPR001789">
    <property type="entry name" value="Sig_transdc_resp-reg_receiver"/>
</dbReference>
<evidence type="ECO:0000259" key="3">
    <source>
        <dbReference type="PROSITE" id="PS50851"/>
    </source>
</evidence>
<feature type="modified residue" description="4-aspartylphosphate" evidence="1">
    <location>
        <position position="239"/>
    </location>
</feature>